<comment type="similarity">
    <text evidence="1">Belongs to the RelE toxin family.</text>
</comment>
<gene>
    <name evidence="3" type="ORF">G3W62_19985</name>
</gene>
<reference evidence="3" key="1">
    <citation type="submission" date="2019-11" db="EMBL/GenBank/DDBJ databases">
        <title>Genome-resolved metagenomics to study the prevalence of co-infection and intraspecific heterogeneity among plant pathogen metapopulations.</title>
        <authorList>
            <person name="Newberry E."/>
            <person name="Bhandari R."/>
            <person name="Kemble J."/>
            <person name="Sikora E."/>
            <person name="Potnis N."/>
        </authorList>
    </citation>
    <scope>NUCLEOTIDE SEQUENCE</scope>
    <source>
        <strain evidence="3">Xe_Pep_Tuscaloosa_18b</strain>
    </source>
</reference>
<evidence type="ECO:0000256" key="1">
    <source>
        <dbReference type="ARBA" id="ARBA00006226"/>
    </source>
</evidence>
<evidence type="ECO:0000256" key="2">
    <source>
        <dbReference type="ARBA" id="ARBA00022649"/>
    </source>
</evidence>
<sequence length="101" mass="11251">MGKKIAHAVEWTQFALEDLNAVIDYIAQDNPGRAYEFAAEIYDKTVVLEQYPELGRPGRPGLPAGVRELVVHQNYIVLYHVLASAGVVEILRVKHAAQQIP</sequence>
<comment type="caution">
    <text evidence="3">The sequence shown here is derived from an EMBL/GenBank/DDBJ whole genome shotgun (WGS) entry which is preliminary data.</text>
</comment>
<dbReference type="RefSeq" id="WP_042841530.1">
    <property type="nucleotide sequence ID" value="NZ_CP157488.1"/>
</dbReference>
<dbReference type="PANTHER" id="PTHR33755:SF6">
    <property type="entry name" value="PLASMID STABILIZATION SYSTEM PROTEIN"/>
    <property type="match status" value="1"/>
</dbReference>
<dbReference type="EMBL" id="JAAGYV010000240">
    <property type="protein sequence ID" value="NEK75009.1"/>
    <property type="molecule type" value="Genomic_DNA"/>
</dbReference>
<dbReference type="InterPro" id="IPR007712">
    <property type="entry name" value="RelE/ParE_toxin"/>
</dbReference>
<dbReference type="InterPro" id="IPR035093">
    <property type="entry name" value="RelE/ParE_toxin_dom_sf"/>
</dbReference>
<dbReference type="AlphaFoldDB" id="A0A6B3KQ98"/>
<name>A0A6B3KQ98_XANEU</name>
<dbReference type="PANTHER" id="PTHR33755">
    <property type="entry name" value="TOXIN PARE1-RELATED"/>
    <property type="match status" value="1"/>
</dbReference>
<organism evidence="3">
    <name type="scientific">Xanthomonas euvesicatoria</name>
    <dbReference type="NCBI Taxonomy" id="456327"/>
    <lineage>
        <taxon>Bacteria</taxon>
        <taxon>Pseudomonadati</taxon>
        <taxon>Pseudomonadota</taxon>
        <taxon>Gammaproteobacteria</taxon>
        <taxon>Lysobacterales</taxon>
        <taxon>Lysobacteraceae</taxon>
        <taxon>Xanthomonas</taxon>
    </lineage>
</organism>
<dbReference type="Pfam" id="PF05016">
    <property type="entry name" value="ParE_toxin"/>
    <property type="match status" value="1"/>
</dbReference>
<keyword evidence="2" id="KW-1277">Toxin-antitoxin system</keyword>
<dbReference type="InterPro" id="IPR051803">
    <property type="entry name" value="TA_system_RelE-like_toxin"/>
</dbReference>
<protein>
    <submittedName>
        <fullName evidence="3">Type II toxin-antitoxin system RelE/ParE family toxin</fullName>
    </submittedName>
</protein>
<evidence type="ECO:0000313" key="3">
    <source>
        <dbReference type="EMBL" id="NEK75009.1"/>
    </source>
</evidence>
<accession>A0A6B3KQ98</accession>
<dbReference type="Gene3D" id="3.30.2310.20">
    <property type="entry name" value="RelE-like"/>
    <property type="match status" value="1"/>
</dbReference>
<proteinExistence type="inferred from homology"/>